<evidence type="ECO:0000313" key="1">
    <source>
        <dbReference type="EMBL" id="KAF7801415.1"/>
    </source>
</evidence>
<proteinExistence type="predicted"/>
<evidence type="ECO:0000313" key="2">
    <source>
        <dbReference type="Proteomes" id="UP000634136"/>
    </source>
</evidence>
<comment type="caution">
    <text evidence="1">The sequence shown here is derived from an EMBL/GenBank/DDBJ whole genome shotgun (WGS) entry which is preliminary data.</text>
</comment>
<dbReference type="OrthoDB" id="1915155at2759"/>
<reference evidence="1" key="1">
    <citation type="submission" date="2020-09" db="EMBL/GenBank/DDBJ databases">
        <title>Genome-Enabled Discovery of Anthraquinone Biosynthesis in Senna tora.</title>
        <authorList>
            <person name="Kang S.-H."/>
            <person name="Pandey R.P."/>
            <person name="Lee C.-M."/>
            <person name="Sim J.-S."/>
            <person name="Jeong J.-T."/>
            <person name="Choi B.-S."/>
            <person name="Jung M."/>
            <person name="Ginzburg D."/>
            <person name="Zhao K."/>
            <person name="Won S.Y."/>
            <person name="Oh T.-J."/>
            <person name="Yu Y."/>
            <person name="Kim N.-H."/>
            <person name="Lee O.R."/>
            <person name="Lee T.-H."/>
            <person name="Bashyal P."/>
            <person name="Kim T.-S."/>
            <person name="Lee W.-H."/>
            <person name="Kawkins C."/>
            <person name="Kim C.-K."/>
            <person name="Kim J.S."/>
            <person name="Ahn B.O."/>
            <person name="Rhee S.Y."/>
            <person name="Sohng J.K."/>
        </authorList>
    </citation>
    <scope>NUCLEOTIDE SEQUENCE</scope>
    <source>
        <tissue evidence="1">Leaf</tissue>
    </source>
</reference>
<dbReference type="AlphaFoldDB" id="A0A834SCG3"/>
<keyword evidence="2" id="KW-1185">Reference proteome</keyword>
<sequence>MSMDPYTPPINHKWEQFVCSNDISGGDCWLVCTQLRQHLKSEAPPTAAVAVAVAKTMVEDTLYLQLHKLTTIKSEEALDHILSTLWKTRKSGLPSPDKSHFQSLLDLPSLSQLDPVLACLRSLIRKCVYQNFTGEDLLKLFPPDLPLDLQSILVLSLQKNQERWKEDISREQHLSPGSTSVSNQFRTNVSPSFPSLETSTSPWQRQDPRLNPNDFGIPVPLVDINGLGMNVCLQSDNAPADNLESLPRLKSMTWTLENHSASPADKVVIISLKGGTSSGPTNKKQKL</sequence>
<protein>
    <submittedName>
        <fullName evidence="1">Far1-related sequence 3</fullName>
    </submittedName>
</protein>
<organism evidence="1 2">
    <name type="scientific">Senna tora</name>
    <dbReference type="NCBI Taxonomy" id="362788"/>
    <lineage>
        <taxon>Eukaryota</taxon>
        <taxon>Viridiplantae</taxon>
        <taxon>Streptophyta</taxon>
        <taxon>Embryophyta</taxon>
        <taxon>Tracheophyta</taxon>
        <taxon>Spermatophyta</taxon>
        <taxon>Magnoliopsida</taxon>
        <taxon>eudicotyledons</taxon>
        <taxon>Gunneridae</taxon>
        <taxon>Pentapetalae</taxon>
        <taxon>rosids</taxon>
        <taxon>fabids</taxon>
        <taxon>Fabales</taxon>
        <taxon>Fabaceae</taxon>
        <taxon>Caesalpinioideae</taxon>
        <taxon>Cassia clade</taxon>
        <taxon>Senna</taxon>
    </lineage>
</organism>
<name>A0A834SCG3_9FABA</name>
<gene>
    <name evidence="1" type="ORF">G2W53_040526</name>
</gene>
<dbReference type="EMBL" id="JAAIUW010000013">
    <property type="protein sequence ID" value="KAF7801415.1"/>
    <property type="molecule type" value="Genomic_DNA"/>
</dbReference>
<accession>A0A834SCG3</accession>
<dbReference type="InterPro" id="IPR037360">
    <property type="entry name" value="COMMD9"/>
</dbReference>
<dbReference type="PANTHER" id="PTHR15663:SF6">
    <property type="entry name" value="COMM DOMAIN-CONTAINING PROTEIN-RELATED"/>
    <property type="match status" value="1"/>
</dbReference>
<dbReference type="PANTHER" id="PTHR15663">
    <property type="entry name" value="COMM DOMAIN-CONTAINING PROTEIN 9"/>
    <property type="match status" value="1"/>
</dbReference>
<dbReference type="Proteomes" id="UP000634136">
    <property type="component" value="Unassembled WGS sequence"/>
</dbReference>